<accession>A0ABV9WZN1</accession>
<feature type="domain" description="Bacterial CdiA-CT RNAse A" evidence="2">
    <location>
        <begin position="451"/>
        <end position="582"/>
    </location>
</feature>
<comment type="caution">
    <text evidence="3">The sequence shown here is derived from an EMBL/GenBank/DDBJ whole genome shotgun (WGS) entry which is preliminary data.</text>
</comment>
<evidence type="ECO:0000313" key="4">
    <source>
        <dbReference type="Proteomes" id="UP001595855"/>
    </source>
</evidence>
<dbReference type="EMBL" id="JBHSJO010000001">
    <property type="protein sequence ID" value="MFC5017098.1"/>
    <property type="molecule type" value="Genomic_DNA"/>
</dbReference>
<feature type="compositionally biased region" description="Basic and acidic residues" evidence="1">
    <location>
        <begin position="123"/>
        <end position="132"/>
    </location>
</feature>
<reference evidence="4" key="1">
    <citation type="journal article" date="2019" name="Int. J. Syst. Evol. Microbiol.">
        <title>The Global Catalogue of Microorganisms (GCM) 10K type strain sequencing project: providing services to taxonomists for standard genome sequencing and annotation.</title>
        <authorList>
            <consortium name="The Broad Institute Genomics Platform"/>
            <consortium name="The Broad Institute Genome Sequencing Center for Infectious Disease"/>
            <person name="Wu L."/>
            <person name="Ma J."/>
        </authorList>
    </citation>
    <scope>NUCLEOTIDE SEQUENCE [LARGE SCALE GENOMIC DNA]</scope>
    <source>
        <strain evidence="4">CGMCC 4.1542</strain>
    </source>
</reference>
<dbReference type="Pfam" id="PF18431">
    <property type="entry name" value="RNAse_A_bac"/>
    <property type="match status" value="1"/>
</dbReference>
<feature type="region of interest" description="Disordered" evidence="1">
    <location>
        <begin position="1"/>
        <end position="27"/>
    </location>
</feature>
<evidence type="ECO:0000256" key="1">
    <source>
        <dbReference type="SAM" id="MobiDB-lite"/>
    </source>
</evidence>
<evidence type="ECO:0000259" key="2">
    <source>
        <dbReference type="Pfam" id="PF18431"/>
    </source>
</evidence>
<dbReference type="InterPro" id="IPR041436">
    <property type="entry name" value="RNAse_A_bac"/>
</dbReference>
<protein>
    <submittedName>
        <fullName evidence="3">RNase A-like domain-containing protein</fullName>
    </submittedName>
</protein>
<proteinExistence type="predicted"/>
<feature type="compositionally biased region" description="Basic and acidic residues" evidence="1">
    <location>
        <begin position="1"/>
        <end position="17"/>
    </location>
</feature>
<keyword evidence="4" id="KW-1185">Reference proteome</keyword>
<dbReference type="CDD" id="cd20684">
    <property type="entry name" value="CdiA-CT_Yk_RNaseA-like"/>
    <property type="match status" value="1"/>
</dbReference>
<organism evidence="3 4">
    <name type="scientific">Streptomyces lienomycini</name>
    <dbReference type="NCBI Taxonomy" id="284035"/>
    <lineage>
        <taxon>Bacteria</taxon>
        <taxon>Bacillati</taxon>
        <taxon>Actinomycetota</taxon>
        <taxon>Actinomycetes</taxon>
        <taxon>Kitasatosporales</taxon>
        <taxon>Streptomycetaceae</taxon>
        <taxon>Streptomyces</taxon>
    </lineage>
</organism>
<gene>
    <name evidence="3" type="ORF">ACFPRC_19780</name>
</gene>
<evidence type="ECO:0000313" key="3">
    <source>
        <dbReference type="EMBL" id="MFC5017098.1"/>
    </source>
</evidence>
<dbReference type="Proteomes" id="UP001595855">
    <property type="component" value="Unassembled WGS sequence"/>
</dbReference>
<feature type="region of interest" description="Disordered" evidence="1">
    <location>
        <begin position="119"/>
        <end position="144"/>
    </location>
</feature>
<name>A0ABV9WZN1_9ACTN</name>
<sequence length="583" mass="63799">MADLPSDKQRQRERDQARTAPPNRGVGRFDVQPQHLYFTSLVVRDGQFDYDKQAKTLMETLDKYSQSAGTGWGADSFADRYGIVAGKFLELWAKSVVSVGGVAVGLTQTANNYTQADWAAGKGKGEPPEEKQPPAVITSAPKYGPPNDLTWRGEGEYHDSWAISGILGEVPDFLMFIMKPAVDEGLRLGRVHEITPGVEEEEFRDIAGAWREVSKGAKKAADDFTDAISYITDPTGNGEWQAAMNAFCQTIWGTTAWGKARDQRAEVTAKKGTRNWKTQGKVAPSTRRPIIEVLDKSANTIQKLFDDLADVGQKTTETTMRLGKEAAEKTVKDLTTGLDPFEATKLAVGLVVAEVVLTFRSHMDKAGMDAAVGAYHEAFGDAAGKLAMLEFELDEALLSVPTFQAERARAQGFGARSLNEFKKEHSWQLPESRFPYTYSMDLAAAEGLGGAHALDKHVGKTDEQLLQRLRDEQKQSGKYGIPGASTYADIESAQRYTQYCLRDNTAEIDEWLNGNPPSATKEIETKSVPVQGPLVGDAVTGRGSSVGDDGKLSEVRDTNGIAIRLLYKPDLNPPYIVFSSMPK</sequence>
<dbReference type="RefSeq" id="WP_271416624.1">
    <property type="nucleotide sequence ID" value="NZ_BAAATN010000015.1"/>
</dbReference>